<dbReference type="EMBL" id="JAAMPC010000015">
    <property type="protein sequence ID" value="KAG2258437.1"/>
    <property type="molecule type" value="Genomic_DNA"/>
</dbReference>
<name>A0A8X7TXW7_BRACI</name>
<evidence type="ECO:0000313" key="1">
    <source>
        <dbReference type="EMBL" id="KAG2258437.1"/>
    </source>
</evidence>
<organism evidence="1 2">
    <name type="scientific">Brassica carinata</name>
    <name type="common">Ethiopian mustard</name>
    <name type="synonym">Abyssinian cabbage</name>
    <dbReference type="NCBI Taxonomy" id="52824"/>
    <lineage>
        <taxon>Eukaryota</taxon>
        <taxon>Viridiplantae</taxon>
        <taxon>Streptophyta</taxon>
        <taxon>Embryophyta</taxon>
        <taxon>Tracheophyta</taxon>
        <taxon>Spermatophyta</taxon>
        <taxon>Magnoliopsida</taxon>
        <taxon>eudicotyledons</taxon>
        <taxon>Gunneridae</taxon>
        <taxon>Pentapetalae</taxon>
        <taxon>rosids</taxon>
        <taxon>malvids</taxon>
        <taxon>Brassicales</taxon>
        <taxon>Brassicaceae</taxon>
        <taxon>Brassiceae</taxon>
        <taxon>Brassica</taxon>
    </lineage>
</organism>
<evidence type="ECO:0000313" key="2">
    <source>
        <dbReference type="Proteomes" id="UP000886595"/>
    </source>
</evidence>
<reference evidence="1 2" key="1">
    <citation type="submission" date="2020-02" db="EMBL/GenBank/DDBJ databases">
        <authorList>
            <person name="Ma Q."/>
            <person name="Huang Y."/>
            <person name="Song X."/>
            <person name="Pei D."/>
        </authorList>
    </citation>
    <scope>NUCLEOTIDE SEQUENCE [LARGE SCALE GENOMIC DNA]</scope>
    <source>
        <strain evidence="1">Sxm20200214</strain>
        <tissue evidence="1">Leaf</tissue>
    </source>
</reference>
<dbReference type="Proteomes" id="UP000886595">
    <property type="component" value="Unassembled WGS sequence"/>
</dbReference>
<dbReference type="AlphaFoldDB" id="A0A8X7TXW7"/>
<protein>
    <submittedName>
        <fullName evidence="1">Uncharacterized protein</fullName>
    </submittedName>
</protein>
<accession>A0A8X7TXW7</accession>
<keyword evidence="2" id="KW-1185">Reference proteome</keyword>
<proteinExistence type="predicted"/>
<comment type="caution">
    <text evidence="1">The sequence shown here is derived from an EMBL/GenBank/DDBJ whole genome shotgun (WGS) entry which is preliminary data.</text>
</comment>
<sequence length="79" mass="9119">MGQRNIKPECSRRPIWGFNVLLQKKTKTSSMKAEEAQVVRRKQKGIKLANRFEAFDSGNTLWITTPVSLLLRVLAQLYK</sequence>
<gene>
    <name evidence="1" type="ORF">Bca52824_077731</name>
</gene>